<dbReference type="EMBL" id="HBUE01123840">
    <property type="protein sequence ID" value="CAG6493598.1"/>
    <property type="molecule type" value="Transcribed_RNA"/>
</dbReference>
<name>A0A8D8JS41_CULPI</name>
<reference evidence="2" key="1">
    <citation type="submission" date="2021-05" db="EMBL/GenBank/DDBJ databases">
        <authorList>
            <person name="Alioto T."/>
            <person name="Alioto T."/>
            <person name="Gomez Garrido J."/>
        </authorList>
    </citation>
    <scope>NUCLEOTIDE SEQUENCE</scope>
</reference>
<sequence>MDVKIAIVIQLEATTHHVIHIQENVIVNQALLAKSVISVLWHTMDFHQKDVNLATAIRVVLKVHNAINSDNVLATITSKEDVVTVVKKTSLIVIKAVWIVLLVIISFRKQQMNIEENWQT</sequence>
<dbReference type="EMBL" id="HBUE01298736">
    <property type="protein sequence ID" value="CAG6577643.1"/>
    <property type="molecule type" value="Transcribed_RNA"/>
</dbReference>
<dbReference type="AlphaFoldDB" id="A0A8D8JS41"/>
<dbReference type="EMBL" id="HBUE01298739">
    <property type="protein sequence ID" value="CAG6577650.1"/>
    <property type="molecule type" value="Transcribed_RNA"/>
</dbReference>
<dbReference type="EMBL" id="HBUE01123839">
    <property type="protein sequence ID" value="CAG6493596.1"/>
    <property type="molecule type" value="Transcribed_RNA"/>
</dbReference>
<evidence type="ECO:0000256" key="1">
    <source>
        <dbReference type="SAM" id="Phobius"/>
    </source>
</evidence>
<dbReference type="EMBL" id="HBUE01192785">
    <property type="protein sequence ID" value="CAG6525936.1"/>
    <property type="molecule type" value="Transcribed_RNA"/>
</dbReference>
<dbReference type="EMBL" id="HBUE01192781">
    <property type="protein sequence ID" value="CAG6525929.1"/>
    <property type="molecule type" value="Transcribed_RNA"/>
</dbReference>
<keyword evidence="1" id="KW-0812">Transmembrane</keyword>
<dbReference type="EMBL" id="HBUE01123841">
    <property type="protein sequence ID" value="CAG6493600.1"/>
    <property type="molecule type" value="Transcribed_RNA"/>
</dbReference>
<proteinExistence type="predicted"/>
<evidence type="ECO:0000313" key="2">
    <source>
        <dbReference type="EMBL" id="CAG6577650.1"/>
    </source>
</evidence>
<accession>A0A8D8JS41</accession>
<feature type="transmembrane region" description="Helical" evidence="1">
    <location>
        <begin position="89"/>
        <end position="107"/>
    </location>
</feature>
<keyword evidence="1" id="KW-0472">Membrane</keyword>
<dbReference type="EMBL" id="HBUE01192783">
    <property type="protein sequence ID" value="CAG6525932.1"/>
    <property type="molecule type" value="Transcribed_RNA"/>
</dbReference>
<protein>
    <submittedName>
        <fullName evidence="2">(northern house mosquito) hypothetical protein</fullName>
    </submittedName>
</protein>
<organism evidence="2">
    <name type="scientific">Culex pipiens</name>
    <name type="common">House mosquito</name>
    <dbReference type="NCBI Taxonomy" id="7175"/>
    <lineage>
        <taxon>Eukaryota</taxon>
        <taxon>Metazoa</taxon>
        <taxon>Ecdysozoa</taxon>
        <taxon>Arthropoda</taxon>
        <taxon>Hexapoda</taxon>
        <taxon>Insecta</taxon>
        <taxon>Pterygota</taxon>
        <taxon>Neoptera</taxon>
        <taxon>Endopterygota</taxon>
        <taxon>Diptera</taxon>
        <taxon>Nematocera</taxon>
        <taxon>Culicoidea</taxon>
        <taxon>Culicidae</taxon>
        <taxon>Culicinae</taxon>
        <taxon>Culicini</taxon>
        <taxon>Culex</taxon>
        <taxon>Culex</taxon>
    </lineage>
</organism>
<dbReference type="EMBL" id="HBUE01298738">
    <property type="protein sequence ID" value="CAG6577647.1"/>
    <property type="molecule type" value="Transcribed_RNA"/>
</dbReference>
<keyword evidence="1" id="KW-1133">Transmembrane helix</keyword>
<dbReference type="EMBL" id="HBUE01298734">
    <property type="protein sequence ID" value="CAG6577640.1"/>
    <property type="molecule type" value="Transcribed_RNA"/>
</dbReference>
<dbReference type="EMBL" id="HBUE01192786">
    <property type="protein sequence ID" value="CAG6525939.1"/>
    <property type="molecule type" value="Transcribed_RNA"/>
</dbReference>